<accession>A0A2W4XID7</accession>
<protein>
    <recommendedName>
        <fullName evidence="12">Photosystem II extrinsic protein V</fullName>
        <shortName evidence="12">PsbV</shortName>
    </recommendedName>
    <alternativeName>
        <fullName evidence="12">Cytochrome c-550</fullName>
    </alternativeName>
    <alternativeName>
        <fullName evidence="12">Cytochrome c550</fullName>
    </alternativeName>
    <alternativeName>
        <fullName evidence="12">Low-potential cytochrome c</fullName>
    </alternativeName>
</protein>
<sequence length="177" mass="18922">MRNLFKRCASLMVAAIIFVSSVLGVGAFGHTFGGGEALAAELDAATRTIKANEQGETVTLPVEDFLLGRKKFNVACATCHVAGITKTNPNVGLDTESLEGAFPARDNLAALVDYLHNPTTYDGLVEISELHPSTKSSDVYPKMRNLTEDDLEAISAHILVMPKIMGDKWGAGKTKSL</sequence>
<evidence type="ECO:0000256" key="9">
    <source>
        <dbReference type="ARBA" id="ARBA00023078"/>
    </source>
</evidence>
<reference evidence="15" key="1">
    <citation type="submission" date="2018-04" db="EMBL/GenBank/DDBJ databases">
        <authorList>
            <person name="Cornet L."/>
        </authorList>
    </citation>
    <scope>NUCLEOTIDE SEQUENCE [LARGE SCALE GENOMIC DNA]</scope>
</reference>
<evidence type="ECO:0000256" key="2">
    <source>
        <dbReference type="ARBA" id="ARBA00010433"/>
    </source>
</evidence>
<gene>
    <name evidence="12 14" type="primary">psbV</name>
    <name evidence="14" type="ORF">DCF15_08175</name>
</gene>
<dbReference type="GO" id="GO:0019684">
    <property type="term" value="P:photosynthesis, light reaction"/>
    <property type="evidence" value="ECO:0007669"/>
    <property type="project" value="UniProtKB-UniRule"/>
</dbReference>
<keyword evidence="3 12" id="KW-0813">Transport</keyword>
<keyword evidence="5 12" id="KW-0349">Heme</keyword>
<evidence type="ECO:0000256" key="12">
    <source>
        <dbReference type="HAMAP-Rule" id="MF_01378"/>
    </source>
</evidence>
<evidence type="ECO:0000256" key="3">
    <source>
        <dbReference type="ARBA" id="ARBA00022448"/>
    </source>
</evidence>
<feature type="binding site" description="covalent" evidence="12">
    <location>
        <position position="76"/>
    </location>
    <ligand>
        <name>heme c</name>
        <dbReference type="ChEBI" id="CHEBI:61717"/>
    </ligand>
</feature>
<dbReference type="GO" id="GO:0005506">
    <property type="term" value="F:iron ion binding"/>
    <property type="evidence" value="ECO:0007669"/>
    <property type="project" value="InterPro"/>
</dbReference>
<dbReference type="GO" id="GO:0009523">
    <property type="term" value="C:photosystem II"/>
    <property type="evidence" value="ECO:0007669"/>
    <property type="project" value="UniProtKB-KW"/>
</dbReference>
<dbReference type="GO" id="GO:0009055">
    <property type="term" value="F:electron transfer activity"/>
    <property type="evidence" value="ECO:0007669"/>
    <property type="project" value="InterPro"/>
</dbReference>
<comment type="function">
    <text evidence="12">One of the extrinsic, lumenal subunits of photosystem II (PSII). PSII is a light-driven water plastoquinone oxidoreductase, using light energy to abstract electrons from H(2)O, generating a proton gradient subsequently used for ATP formation. The extrinsic proteins stabilize the structure of photosystem II oxygen-evolving complex (OEC), the ion environment of oxygen evolution and protect the OEC against heat-induced inactivation. Low-potential cytochrome c that plays a role in the OEC of PSII.</text>
</comment>
<feature type="binding site" description="covalent" evidence="12">
    <location>
        <position position="79"/>
    </location>
    <ligand>
        <name>heme c</name>
        <dbReference type="ChEBI" id="CHEBI:61717"/>
    </ligand>
</feature>
<comment type="subunit">
    <text evidence="12">PSII is composed of 1 copy each of membrane proteins PsbA, PsbB, PsbC, PsbD, PsbE, PsbF, PsbH, PsbI, PsbJ, PsbK, PsbL, PsbM, PsbT, PsbX, PsbY, PsbZ, Psb30/Ycf12, peripheral proteins PsbO, CyanoQ (PsbQ), PsbU, PsbV and a large number of cofactors. It forms dimeric complexes.</text>
</comment>
<dbReference type="InterPro" id="IPR017851">
    <property type="entry name" value="PsbV_cyt_c550"/>
</dbReference>
<keyword evidence="10 12" id="KW-0472">Membrane</keyword>
<dbReference type="Pfam" id="PF14495">
    <property type="entry name" value="Cytochrom_C550"/>
    <property type="match status" value="1"/>
</dbReference>
<dbReference type="PROSITE" id="PS51007">
    <property type="entry name" value="CYTC"/>
    <property type="match status" value="1"/>
</dbReference>
<dbReference type="GO" id="GO:0020037">
    <property type="term" value="F:heme binding"/>
    <property type="evidence" value="ECO:0007669"/>
    <property type="project" value="InterPro"/>
</dbReference>
<name>A0A2W4XID7_9CYAN</name>
<evidence type="ECO:0000256" key="8">
    <source>
        <dbReference type="ARBA" id="ARBA00023004"/>
    </source>
</evidence>
<dbReference type="InterPro" id="IPR036909">
    <property type="entry name" value="Cyt_c-like_dom_sf"/>
</dbReference>
<reference evidence="14 15" key="2">
    <citation type="submission" date="2018-06" db="EMBL/GenBank/DDBJ databases">
        <title>Metagenomic assembly of (sub)arctic Cyanobacteria and their associated microbiome from non-axenic cultures.</title>
        <authorList>
            <person name="Baurain D."/>
        </authorList>
    </citation>
    <scope>NUCLEOTIDE SEQUENCE [LARGE SCALE GENOMIC DNA]</scope>
    <source>
        <strain evidence="14">ULC027bin1</strain>
    </source>
</reference>
<dbReference type="GO" id="GO:0022904">
    <property type="term" value="P:respiratory electron transport chain"/>
    <property type="evidence" value="ECO:0007669"/>
    <property type="project" value="InterPro"/>
</dbReference>
<proteinExistence type="inferred from homology"/>
<keyword evidence="4 12" id="KW-0602">Photosynthesis</keyword>
<comment type="subcellular location">
    <subcellularLocation>
        <location evidence="12">Cellular thylakoid membrane</location>
        <topology evidence="12">Peripheral membrane protein</topology>
        <orientation evidence="12">Lumenal side</orientation>
    </subcellularLocation>
    <subcellularLocation>
        <location evidence="1">Membrane</location>
        <topology evidence="1">Peripheral membrane protein</topology>
    </subcellularLocation>
    <text evidence="12">Associated with photosystem II at the lumenal side of the thylakoid membrane.</text>
</comment>
<evidence type="ECO:0000313" key="15">
    <source>
        <dbReference type="Proteomes" id="UP000249794"/>
    </source>
</evidence>
<evidence type="ECO:0000256" key="10">
    <source>
        <dbReference type="ARBA" id="ARBA00023136"/>
    </source>
</evidence>
<dbReference type="Proteomes" id="UP000249794">
    <property type="component" value="Unassembled WGS sequence"/>
</dbReference>
<dbReference type="EMBL" id="QBMP01000064">
    <property type="protein sequence ID" value="PZO56714.1"/>
    <property type="molecule type" value="Genomic_DNA"/>
</dbReference>
<feature type="domain" description="Cytochrome c" evidence="13">
    <location>
        <begin position="63"/>
        <end position="162"/>
    </location>
</feature>
<evidence type="ECO:0000256" key="11">
    <source>
        <dbReference type="ARBA" id="ARBA00023276"/>
    </source>
</evidence>
<dbReference type="PIRSF" id="PIRSF005890">
    <property type="entry name" value="Phot_II_cyt_c550"/>
    <property type="match status" value="1"/>
</dbReference>
<evidence type="ECO:0000256" key="4">
    <source>
        <dbReference type="ARBA" id="ARBA00022531"/>
    </source>
</evidence>
<evidence type="ECO:0000259" key="13">
    <source>
        <dbReference type="PROSITE" id="PS51007"/>
    </source>
</evidence>
<keyword evidence="8 12" id="KW-0408">Iron</keyword>
<organism evidence="14 15">
    <name type="scientific">Phormidesmis priestleyi</name>
    <dbReference type="NCBI Taxonomy" id="268141"/>
    <lineage>
        <taxon>Bacteria</taxon>
        <taxon>Bacillati</taxon>
        <taxon>Cyanobacteriota</taxon>
        <taxon>Cyanophyceae</taxon>
        <taxon>Leptolyngbyales</taxon>
        <taxon>Leptolyngbyaceae</taxon>
        <taxon>Phormidesmis</taxon>
    </lineage>
</organism>
<feature type="binding site" description="axial binding residue" evidence="12">
    <location>
        <position position="131"/>
    </location>
    <ligand>
        <name>heme c</name>
        <dbReference type="ChEBI" id="CHEBI:61717"/>
    </ligand>
    <ligandPart>
        <name>Fe</name>
        <dbReference type="ChEBI" id="CHEBI:18248"/>
    </ligandPart>
</feature>
<evidence type="ECO:0000313" key="14">
    <source>
        <dbReference type="EMBL" id="PZO56714.1"/>
    </source>
</evidence>
<comment type="cofactor">
    <cofactor evidence="12">
        <name>heme c</name>
        <dbReference type="ChEBI" id="CHEBI:61717"/>
    </cofactor>
    <text evidence="12">Binds 1 heme c group covalently per subunit.</text>
</comment>
<keyword evidence="11 12" id="KW-0604">Photosystem II</keyword>
<evidence type="ECO:0000256" key="1">
    <source>
        <dbReference type="ARBA" id="ARBA00004170"/>
    </source>
</evidence>
<evidence type="ECO:0000256" key="5">
    <source>
        <dbReference type="ARBA" id="ARBA00022617"/>
    </source>
</evidence>
<keyword evidence="6 12" id="KW-0479">Metal-binding</keyword>
<dbReference type="SUPFAM" id="SSF46626">
    <property type="entry name" value="Cytochrome c"/>
    <property type="match status" value="1"/>
</dbReference>
<dbReference type="GO" id="GO:0031676">
    <property type="term" value="C:plasma membrane-derived thylakoid membrane"/>
    <property type="evidence" value="ECO:0007669"/>
    <property type="project" value="UniProtKB-SubCell"/>
</dbReference>
<keyword evidence="9 12" id="KW-0793">Thylakoid</keyword>
<dbReference type="AlphaFoldDB" id="A0A2W4XID7"/>
<evidence type="ECO:0000256" key="7">
    <source>
        <dbReference type="ARBA" id="ARBA00022982"/>
    </source>
</evidence>
<dbReference type="NCBIfam" id="TIGR03045">
    <property type="entry name" value="PS_II_C550"/>
    <property type="match status" value="1"/>
</dbReference>
<comment type="caution">
    <text evidence="14">The sequence shown here is derived from an EMBL/GenBank/DDBJ whole genome shotgun (WGS) entry which is preliminary data.</text>
</comment>
<feature type="binding site" description="axial binding residue" evidence="12">
    <location>
        <position position="80"/>
    </location>
    <ligand>
        <name>heme c</name>
        <dbReference type="ChEBI" id="CHEBI:61717"/>
    </ligand>
    <ligandPart>
        <name>Fe</name>
        <dbReference type="ChEBI" id="CHEBI:18248"/>
    </ligandPart>
</feature>
<comment type="similarity">
    <text evidence="2 12">Belongs to the cytochrome c family. PsbV subfamily.</text>
</comment>
<dbReference type="InterPro" id="IPR029490">
    <property type="entry name" value="Cytochrom_C550"/>
</dbReference>
<dbReference type="InterPro" id="IPR016003">
    <property type="entry name" value="PsbV_cyt_c550-like"/>
</dbReference>
<dbReference type="Gene3D" id="1.10.760.10">
    <property type="entry name" value="Cytochrome c-like domain"/>
    <property type="match status" value="1"/>
</dbReference>
<evidence type="ECO:0000256" key="6">
    <source>
        <dbReference type="ARBA" id="ARBA00022723"/>
    </source>
</evidence>
<dbReference type="HAMAP" id="MF_01378">
    <property type="entry name" value="PSII_Cyt550"/>
    <property type="match status" value="1"/>
</dbReference>
<keyword evidence="7 12" id="KW-0249">Electron transport</keyword>
<dbReference type="InterPro" id="IPR009056">
    <property type="entry name" value="Cyt_c-like_dom"/>
</dbReference>